<organism evidence="10 11">
    <name type="scientific">Sandaracinus amylolyticus</name>
    <dbReference type="NCBI Taxonomy" id="927083"/>
    <lineage>
        <taxon>Bacteria</taxon>
        <taxon>Pseudomonadati</taxon>
        <taxon>Myxococcota</taxon>
        <taxon>Polyangia</taxon>
        <taxon>Polyangiales</taxon>
        <taxon>Sandaracinaceae</taxon>
        <taxon>Sandaracinus</taxon>
    </lineage>
</organism>
<dbReference type="InterPro" id="IPR003661">
    <property type="entry name" value="HisK_dim/P_dom"/>
</dbReference>
<dbReference type="PROSITE" id="PS50110">
    <property type="entry name" value="RESPONSE_REGULATORY"/>
    <property type="match status" value="1"/>
</dbReference>
<dbReference type="Proteomes" id="UP000034883">
    <property type="component" value="Chromosome"/>
</dbReference>
<dbReference type="Gene3D" id="1.10.287.130">
    <property type="match status" value="1"/>
</dbReference>
<dbReference type="InterPro" id="IPR036097">
    <property type="entry name" value="HisK_dim/P_sf"/>
</dbReference>
<dbReference type="PANTHER" id="PTHR43547">
    <property type="entry name" value="TWO-COMPONENT HISTIDINE KINASE"/>
    <property type="match status" value="1"/>
</dbReference>
<dbReference type="InterPro" id="IPR036890">
    <property type="entry name" value="HATPase_C_sf"/>
</dbReference>
<evidence type="ECO:0000256" key="2">
    <source>
        <dbReference type="ARBA" id="ARBA00012438"/>
    </source>
</evidence>
<keyword evidence="5 10" id="KW-0418">Kinase</keyword>
<evidence type="ECO:0000313" key="10">
    <source>
        <dbReference type="EMBL" id="AKF07517.1"/>
    </source>
</evidence>
<dbReference type="SMART" id="SM00387">
    <property type="entry name" value="HATPase_c"/>
    <property type="match status" value="1"/>
</dbReference>
<dbReference type="InterPro" id="IPR004358">
    <property type="entry name" value="Sig_transdc_His_kin-like_C"/>
</dbReference>
<keyword evidence="3" id="KW-0597">Phosphoprotein</keyword>
<proteinExistence type="predicted"/>
<feature type="domain" description="Response regulatory" evidence="9">
    <location>
        <begin position="481"/>
        <end position="601"/>
    </location>
</feature>
<evidence type="ECO:0000313" key="11">
    <source>
        <dbReference type="Proteomes" id="UP000034883"/>
    </source>
</evidence>
<feature type="compositionally biased region" description="Polar residues" evidence="7">
    <location>
        <begin position="1"/>
        <end position="12"/>
    </location>
</feature>
<dbReference type="AlphaFoldDB" id="A0A0F6W4X3"/>
<dbReference type="PANTHER" id="PTHR43547:SF2">
    <property type="entry name" value="HYBRID SIGNAL TRANSDUCTION HISTIDINE KINASE C"/>
    <property type="match status" value="1"/>
</dbReference>
<dbReference type="SUPFAM" id="SSF47384">
    <property type="entry name" value="Homodimeric domain of signal transducing histidine kinase"/>
    <property type="match status" value="1"/>
</dbReference>
<dbReference type="RefSeq" id="WP_053234768.1">
    <property type="nucleotide sequence ID" value="NZ_CP011125.1"/>
</dbReference>
<evidence type="ECO:0000256" key="6">
    <source>
        <dbReference type="PROSITE-ProRule" id="PRU00169"/>
    </source>
</evidence>
<dbReference type="Pfam" id="PF00512">
    <property type="entry name" value="HisKA"/>
    <property type="match status" value="1"/>
</dbReference>
<dbReference type="FunFam" id="3.30.565.10:FF:000006">
    <property type="entry name" value="Sensor histidine kinase WalK"/>
    <property type="match status" value="1"/>
</dbReference>
<reference evidence="10 11" key="1">
    <citation type="submission" date="2015-03" db="EMBL/GenBank/DDBJ databases">
        <title>Genome assembly of Sandaracinus amylolyticus DSM 53668.</title>
        <authorList>
            <person name="Sharma G."/>
            <person name="Subramanian S."/>
        </authorList>
    </citation>
    <scope>NUCLEOTIDE SEQUENCE [LARGE SCALE GENOMIC DNA]</scope>
    <source>
        <strain evidence="10 11">DSM 53668</strain>
    </source>
</reference>
<dbReference type="SUPFAM" id="SSF52172">
    <property type="entry name" value="CheY-like"/>
    <property type="match status" value="1"/>
</dbReference>
<evidence type="ECO:0000256" key="7">
    <source>
        <dbReference type="SAM" id="MobiDB-lite"/>
    </source>
</evidence>
<dbReference type="CDD" id="cd00082">
    <property type="entry name" value="HisKA"/>
    <property type="match status" value="1"/>
</dbReference>
<dbReference type="PRINTS" id="PR00344">
    <property type="entry name" value="BCTRLSENSOR"/>
</dbReference>
<dbReference type="SMART" id="SM00448">
    <property type="entry name" value="REC"/>
    <property type="match status" value="1"/>
</dbReference>
<dbReference type="EMBL" id="CP011125">
    <property type="protein sequence ID" value="AKF07517.1"/>
    <property type="molecule type" value="Genomic_DNA"/>
</dbReference>
<dbReference type="KEGG" id="samy:DB32_004666"/>
<dbReference type="Pfam" id="PF00072">
    <property type="entry name" value="Response_reg"/>
    <property type="match status" value="1"/>
</dbReference>
<dbReference type="EC" id="2.7.13.3" evidence="2"/>
<comment type="caution">
    <text evidence="6">Lacks conserved residue(s) required for the propagation of feature annotation.</text>
</comment>
<evidence type="ECO:0000256" key="4">
    <source>
        <dbReference type="ARBA" id="ARBA00022679"/>
    </source>
</evidence>
<sequence>MHRSRTASSSSLRVVAREEAQSTAPSAALAQLVSDAVRIERAPHDRARSLSRMPWTESSFASVRRSRGAALTRSSEIEIDVRIEKTAVHPVCPAPSCPPRSERRRVQAMASAGIAVFEWSPNGDRLHVEGALHEGVEGATCRDALVSCFDPAQRAALARALEDAARSQQRIEMELRVHGRDEWLLLRGEGRAEPTPHVIGALVDVTDAKRRSEALAQALEAERASRHEAERVNRAHEEFVAMLSHELRGPLSAVLGWAQILRSGACDQPTLAKAIEVIERNARAQERIVSDLLDVARALAGKLLLDRGRLRVADPVRVVVEGLRAAAERAQVELSFGPIARDAFVLADVSRVEQIVSNLVSNALKFTPPGGRVRVSVERTTEVARIVVEDTGRGLDAEVLPVLFVRWRQVRRSDSKRGGLGLGLSIVKQLVELHEGRVSATSEGVGRGSTFVVELPLVGVTERPDAVLAPMEASTALAGRRVLLVDEDRDAVELASRALRASHAEVVATSSEDDAWRELESGGPWDVLVAELGAPDERGRSLVHRWRLRERETGAPHLPALCASVYARAVDRQRALDAGFDEHVVKPVASHALVAAVASLVSGARVPR</sequence>
<keyword evidence="4" id="KW-0808">Transferase</keyword>
<dbReference type="Gene3D" id="3.30.565.10">
    <property type="entry name" value="Histidine kinase-like ATPase, C-terminal domain"/>
    <property type="match status" value="1"/>
</dbReference>
<dbReference type="InterPro" id="IPR011006">
    <property type="entry name" value="CheY-like_superfamily"/>
</dbReference>
<dbReference type="InterPro" id="IPR005467">
    <property type="entry name" value="His_kinase_dom"/>
</dbReference>
<feature type="domain" description="Histidine kinase" evidence="8">
    <location>
        <begin position="242"/>
        <end position="459"/>
    </location>
</feature>
<dbReference type="GO" id="GO:0000155">
    <property type="term" value="F:phosphorelay sensor kinase activity"/>
    <property type="evidence" value="ECO:0007669"/>
    <property type="project" value="InterPro"/>
</dbReference>
<accession>A0A0F6W4X3</accession>
<dbReference type="InterPro" id="IPR001789">
    <property type="entry name" value="Sig_transdc_resp-reg_receiver"/>
</dbReference>
<evidence type="ECO:0000256" key="3">
    <source>
        <dbReference type="ARBA" id="ARBA00022553"/>
    </source>
</evidence>
<dbReference type="SMART" id="SM00388">
    <property type="entry name" value="HisKA"/>
    <property type="match status" value="1"/>
</dbReference>
<dbReference type="SUPFAM" id="SSF55874">
    <property type="entry name" value="ATPase domain of HSP90 chaperone/DNA topoisomerase II/histidine kinase"/>
    <property type="match status" value="1"/>
</dbReference>
<dbReference type="Pfam" id="PF02518">
    <property type="entry name" value="HATPase_c"/>
    <property type="match status" value="1"/>
</dbReference>
<keyword evidence="11" id="KW-1185">Reference proteome</keyword>
<name>A0A0F6W4X3_9BACT</name>
<dbReference type="InterPro" id="IPR003594">
    <property type="entry name" value="HATPase_dom"/>
</dbReference>
<comment type="catalytic activity">
    <reaction evidence="1">
        <text>ATP + protein L-histidine = ADP + protein N-phospho-L-histidine.</text>
        <dbReference type="EC" id="2.7.13.3"/>
    </reaction>
</comment>
<gene>
    <name evidence="10" type="ORF">DB32_004666</name>
</gene>
<feature type="region of interest" description="Disordered" evidence="7">
    <location>
        <begin position="1"/>
        <end position="20"/>
    </location>
</feature>
<protein>
    <recommendedName>
        <fullName evidence="2">histidine kinase</fullName>
        <ecNumber evidence="2">2.7.13.3</ecNumber>
    </recommendedName>
</protein>
<dbReference type="PROSITE" id="PS50109">
    <property type="entry name" value="HIS_KIN"/>
    <property type="match status" value="1"/>
</dbReference>
<dbReference type="Gene3D" id="3.40.50.2300">
    <property type="match status" value="1"/>
</dbReference>
<evidence type="ECO:0000256" key="1">
    <source>
        <dbReference type="ARBA" id="ARBA00000085"/>
    </source>
</evidence>
<evidence type="ECO:0000259" key="9">
    <source>
        <dbReference type="PROSITE" id="PS50110"/>
    </source>
</evidence>
<dbReference type="STRING" id="927083.DB32_004666"/>
<evidence type="ECO:0000256" key="5">
    <source>
        <dbReference type="ARBA" id="ARBA00022777"/>
    </source>
</evidence>
<evidence type="ECO:0000259" key="8">
    <source>
        <dbReference type="PROSITE" id="PS50109"/>
    </source>
</evidence>